<keyword evidence="5" id="KW-0678">Repressor</keyword>
<comment type="catalytic activity">
    <reaction evidence="13">
        <text>O-phospho-L-threonyl-[protein] + H2O = L-threonyl-[protein] + phosphate</text>
        <dbReference type="Rhea" id="RHEA:47004"/>
        <dbReference type="Rhea" id="RHEA-COMP:11060"/>
        <dbReference type="Rhea" id="RHEA-COMP:11605"/>
        <dbReference type="ChEBI" id="CHEBI:15377"/>
        <dbReference type="ChEBI" id="CHEBI:30013"/>
        <dbReference type="ChEBI" id="CHEBI:43474"/>
        <dbReference type="ChEBI" id="CHEBI:61977"/>
        <dbReference type="EC" id="3.1.3.16"/>
    </reaction>
</comment>
<evidence type="ECO:0000256" key="10">
    <source>
        <dbReference type="ARBA" id="ARBA00023163"/>
    </source>
</evidence>
<dbReference type="NCBIfam" id="TIGR02250">
    <property type="entry name" value="FCP1_euk"/>
    <property type="match status" value="1"/>
</dbReference>
<keyword evidence="7" id="KW-0378">Hydrolase</keyword>
<keyword evidence="10" id="KW-0804">Transcription</keyword>
<feature type="compositionally biased region" description="Polar residues" evidence="15">
    <location>
        <begin position="516"/>
        <end position="526"/>
    </location>
</feature>
<evidence type="ECO:0000313" key="18">
    <source>
        <dbReference type="EMBL" id="KAJ6833608.1"/>
    </source>
</evidence>
<feature type="region of interest" description="Disordered" evidence="15">
    <location>
        <begin position="769"/>
        <end position="791"/>
    </location>
</feature>
<sequence>MRRRRNEASASDGSESASLEEISDDDFRSRSRVWMGYSSVPRSYGQDLLSFAWAQAVQNKPLGFDVKPAKEEDELVYEVDDDENEEKEEGELEEGEIELGSEPVTDADANADASKIKEGLELEKKEDEEEEVVGIGEFDQRVGLILEELETITVEETESDLNGVCSRLQKSFAGLKQMFSESAGVPVLDALVQQAFMGIQTVYGVYNSGNLKKEQNRELLLRLLVHIKNQYSVFLTAEQVKEIDEWVQALASEAVNVEKPGNVGNLNGSFGQSKNVGLDYRAVNHVSRNNIRVGLPKLEQPTISRKVDFSPLLNLHADYDEDSLPSPTRYNAPPLPMLKPIGFGSGMVAPPTQPIPPKNVEAGNGTLHPYVATAFKEVSSYQQKYGRNSIHASNRLPSPTPSEDDNHGPDDCLGEVSSSLVGNNVTTVGFSSSAANTNSLSGSQFAPVKPVGQMSLEPNPVVKVPANSKDPRLRFMNPEVGVASQNGLVGGSVNSRKNKAGDKPLPDENNLKRQRTGQSRDIQATTGSGGWIENGPPLAPQMGNGVRPNENMAMDIRKPGNGVNVNINSNGSNGGFVPNPATSSVPAVSLPSLLKEIAVNPAMLLQLVKKEQQRLAAEAQQKTANPQLASDAQQKSGNLAVNELPGAVPLVNDASTKPVEVMEPQMPPQNVAMNSQNDVGRIRMKPRDPRRILHTNMVQKSDSLGSKPPKTSGAPVSDMQISKDHMTVREQGVQAQTTGLPSQSPVLPDIARQFTDGLKNVADIVSTSQLTATPPAEPQTISQPISSRVSDISIEPETLSEVSSQGRRTGVSSQPVNPWGDVDHLLDGYDDQQKASIQKERARRISEQNKMFSERKLCLVLDLDHTLLNSAKFIEVDPVHEEFLRMKEEQDREKPERHLFRFQHMGMWTKLRPGVWKFLEKASQLFELHLYTMGNKLYATEMAKVLDPTGALFAGRVISKGDDGDPVDGDERVPKSKDLEGVLGMESAVVIIDDSVRVWPHHKLNLIVVERYTYFPCSRRQFGLLGPSLLEIDRDERPEDGTLASSLGVIERIHQNFFSHRLLNEVDVRNILASEQRKILAGCKIVFSRVFPVGEANPHLHPLWQTAEQFGAECTNAIEERATHVVANSLGTDKVNWALATGRFVVHPGWVEASALLYRRASEQEFAVKI</sequence>
<feature type="compositionally biased region" description="Acidic residues" evidence="15">
    <location>
        <begin position="77"/>
        <end position="99"/>
    </location>
</feature>
<feature type="domain" description="FCP1 homology" evidence="17">
    <location>
        <begin position="852"/>
        <end position="1032"/>
    </location>
</feature>
<proteinExistence type="predicted"/>
<evidence type="ECO:0000256" key="11">
    <source>
        <dbReference type="ARBA" id="ARBA00023242"/>
    </source>
</evidence>
<dbReference type="GO" id="GO:0008420">
    <property type="term" value="F:RNA polymerase II CTD heptapeptide repeat phosphatase activity"/>
    <property type="evidence" value="ECO:0007669"/>
    <property type="project" value="InterPro"/>
</dbReference>
<organism evidence="18 19">
    <name type="scientific">Iris pallida</name>
    <name type="common">Sweet iris</name>
    <dbReference type="NCBI Taxonomy" id="29817"/>
    <lineage>
        <taxon>Eukaryota</taxon>
        <taxon>Viridiplantae</taxon>
        <taxon>Streptophyta</taxon>
        <taxon>Embryophyta</taxon>
        <taxon>Tracheophyta</taxon>
        <taxon>Spermatophyta</taxon>
        <taxon>Magnoliopsida</taxon>
        <taxon>Liliopsida</taxon>
        <taxon>Asparagales</taxon>
        <taxon>Iridaceae</taxon>
        <taxon>Iridoideae</taxon>
        <taxon>Irideae</taxon>
        <taxon>Iris</taxon>
    </lineage>
</organism>
<reference evidence="18" key="1">
    <citation type="journal article" date="2023" name="GigaByte">
        <title>Genome assembly of the bearded iris, Iris pallida Lam.</title>
        <authorList>
            <person name="Bruccoleri R.E."/>
            <person name="Oakeley E.J."/>
            <person name="Faust A.M.E."/>
            <person name="Altorfer M."/>
            <person name="Dessus-Babus S."/>
            <person name="Burckhardt D."/>
            <person name="Oertli M."/>
            <person name="Naumann U."/>
            <person name="Petersen F."/>
            <person name="Wong J."/>
        </authorList>
    </citation>
    <scope>NUCLEOTIDE SEQUENCE</scope>
    <source>
        <strain evidence="18">GSM-AAB239-AS_SAM_17_03QT</strain>
    </source>
</reference>
<gene>
    <name evidence="18" type="ORF">M6B38_337670</name>
</gene>
<dbReference type="SUPFAM" id="SSF56784">
    <property type="entry name" value="HAD-like"/>
    <property type="match status" value="1"/>
</dbReference>
<comment type="cofactor">
    <cofactor evidence="2">
        <name>Mg(2+)</name>
        <dbReference type="ChEBI" id="CHEBI:18420"/>
    </cofactor>
</comment>
<evidence type="ECO:0000256" key="8">
    <source>
        <dbReference type="ARBA" id="ARBA00022884"/>
    </source>
</evidence>
<dbReference type="GO" id="GO:0003723">
    <property type="term" value="F:RNA binding"/>
    <property type="evidence" value="ECO:0007669"/>
    <property type="project" value="UniProtKB-KW"/>
</dbReference>
<dbReference type="CDD" id="cd07521">
    <property type="entry name" value="HAD_FCP1-like"/>
    <property type="match status" value="1"/>
</dbReference>
<dbReference type="PANTHER" id="PTHR23081:SF2">
    <property type="entry name" value="RNA POLYMERASE II C-TERMINAL DOMAIN PHOSPHATASE-LIKE 3"/>
    <property type="match status" value="1"/>
</dbReference>
<feature type="compositionally biased region" description="Polar residues" evidence="15">
    <location>
        <begin position="483"/>
        <end position="495"/>
    </location>
</feature>
<dbReference type="InterPro" id="IPR004274">
    <property type="entry name" value="FCP1_dom"/>
</dbReference>
<feature type="domain" description="BRCT" evidence="16">
    <location>
        <begin position="1075"/>
        <end position="1168"/>
    </location>
</feature>
<feature type="region of interest" description="Disordered" evidence="15">
    <location>
        <begin position="483"/>
        <end position="537"/>
    </location>
</feature>
<evidence type="ECO:0000256" key="1">
    <source>
        <dbReference type="ARBA" id="ARBA00001936"/>
    </source>
</evidence>
<dbReference type="SUPFAM" id="SSF52113">
    <property type="entry name" value="BRCT domain"/>
    <property type="match status" value="1"/>
</dbReference>
<feature type="region of interest" description="Disordered" evidence="15">
    <location>
        <begin position="387"/>
        <end position="418"/>
    </location>
</feature>
<feature type="compositionally biased region" description="Low complexity" evidence="15">
    <location>
        <begin position="8"/>
        <end position="20"/>
    </location>
</feature>
<dbReference type="GO" id="GO:0046872">
    <property type="term" value="F:metal ion binding"/>
    <property type="evidence" value="ECO:0007669"/>
    <property type="project" value="UniProtKB-KW"/>
</dbReference>
<dbReference type="Proteomes" id="UP001140949">
    <property type="component" value="Unassembled WGS sequence"/>
</dbReference>
<keyword evidence="11" id="KW-0539">Nucleus</keyword>
<dbReference type="AlphaFoldDB" id="A0AAX6GZ69"/>
<keyword evidence="8" id="KW-0694">RNA-binding</keyword>
<dbReference type="InterPro" id="IPR036420">
    <property type="entry name" value="BRCT_dom_sf"/>
</dbReference>
<keyword evidence="6" id="KW-0479">Metal-binding</keyword>
<dbReference type="Pfam" id="PF00533">
    <property type="entry name" value="BRCT"/>
    <property type="match status" value="1"/>
</dbReference>
<comment type="subcellular location">
    <subcellularLocation>
        <location evidence="3">Nucleus</location>
    </subcellularLocation>
</comment>
<dbReference type="InterPro" id="IPR011947">
    <property type="entry name" value="FCP1_euk"/>
</dbReference>
<dbReference type="FunFam" id="3.40.50.10190:FF:000014">
    <property type="entry name" value="RNA polymerase II C-terminal domain phosphatase-like 3"/>
    <property type="match status" value="1"/>
</dbReference>
<feature type="compositionally biased region" description="Basic and acidic residues" evidence="15">
    <location>
        <begin position="499"/>
        <end position="511"/>
    </location>
</feature>
<evidence type="ECO:0000259" key="16">
    <source>
        <dbReference type="PROSITE" id="PS50172"/>
    </source>
</evidence>
<dbReference type="SMART" id="SM00292">
    <property type="entry name" value="BRCT"/>
    <property type="match status" value="1"/>
</dbReference>
<dbReference type="InterPro" id="IPR036412">
    <property type="entry name" value="HAD-like_sf"/>
</dbReference>
<dbReference type="Gene3D" id="3.40.50.10190">
    <property type="entry name" value="BRCT domain"/>
    <property type="match status" value="1"/>
</dbReference>
<dbReference type="PROSITE" id="PS50172">
    <property type="entry name" value="BRCT"/>
    <property type="match status" value="1"/>
</dbReference>
<evidence type="ECO:0000313" key="19">
    <source>
        <dbReference type="Proteomes" id="UP001140949"/>
    </source>
</evidence>
<keyword evidence="19" id="KW-1185">Reference proteome</keyword>
<feature type="region of interest" description="Disordered" evidence="15">
    <location>
        <begin position="77"/>
        <end position="111"/>
    </location>
</feature>
<evidence type="ECO:0000256" key="5">
    <source>
        <dbReference type="ARBA" id="ARBA00022491"/>
    </source>
</evidence>
<dbReference type="PROSITE" id="PS50969">
    <property type="entry name" value="FCP1"/>
    <property type="match status" value="1"/>
</dbReference>
<evidence type="ECO:0000256" key="12">
    <source>
        <dbReference type="ARBA" id="ARBA00047761"/>
    </source>
</evidence>
<dbReference type="InterPro" id="IPR057473">
    <property type="entry name" value="ARM_CPL3"/>
</dbReference>
<feature type="compositionally biased region" description="Polar residues" evidence="15">
    <location>
        <begin position="800"/>
        <end position="816"/>
    </location>
</feature>
<dbReference type="EC" id="3.1.3.16" evidence="4"/>
<comment type="subunit">
    <text evidence="14">Interacts with RAP74.</text>
</comment>
<dbReference type="PANTHER" id="PTHR23081">
    <property type="entry name" value="RNA POLYMERASE II CTD PHOSPHATASE"/>
    <property type="match status" value="1"/>
</dbReference>
<keyword evidence="9" id="KW-0805">Transcription regulation</keyword>
<evidence type="ECO:0000256" key="7">
    <source>
        <dbReference type="ARBA" id="ARBA00022801"/>
    </source>
</evidence>
<feature type="compositionally biased region" description="Polar residues" evidence="15">
    <location>
        <begin position="779"/>
        <end position="790"/>
    </location>
</feature>
<dbReference type="FunFam" id="3.40.50.1000:FF:000098">
    <property type="entry name" value="RNA polymerase II C-terminal domain phosphatase-like 3"/>
    <property type="match status" value="1"/>
</dbReference>
<evidence type="ECO:0000256" key="13">
    <source>
        <dbReference type="ARBA" id="ARBA00048336"/>
    </source>
</evidence>
<evidence type="ECO:0000256" key="14">
    <source>
        <dbReference type="ARBA" id="ARBA00063107"/>
    </source>
</evidence>
<evidence type="ECO:0000259" key="17">
    <source>
        <dbReference type="PROSITE" id="PS50969"/>
    </source>
</evidence>
<protein>
    <recommendedName>
        <fullName evidence="4">protein-serine/threonine phosphatase</fullName>
        <ecNumber evidence="4">3.1.3.16</ecNumber>
    </recommendedName>
</protein>
<evidence type="ECO:0000256" key="15">
    <source>
        <dbReference type="SAM" id="MobiDB-lite"/>
    </source>
</evidence>
<dbReference type="GO" id="GO:0005634">
    <property type="term" value="C:nucleus"/>
    <property type="evidence" value="ECO:0007669"/>
    <property type="project" value="UniProtKB-SubCell"/>
</dbReference>
<comment type="cofactor">
    <cofactor evidence="1">
        <name>Mn(2+)</name>
        <dbReference type="ChEBI" id="CHEBI:29035"/>
    </cofactor>
</comment>
<evidence type="ECO:0000256" key="3">
    <source>
        <dbReference type="ARBA" id="ARBA00004123"/>
    </source>
</evidence>
<evidence type="ECO:0000256" key="2">
    <source>
        <dbReference type="ARBA" id="ARBA00001946"/>
    </source>
</evidence>
<dbReference type="Pfam" id="PF25505">
    <property type="entry name" value="ARM_CPL3"/>
    <property type="match status" value="1"/>
</dbReference>
<feature type="region of interest" description="Disordered" evidence="15">
    <location>
        <begin position="798"/>
        <end position="817"/>
    </location>
</feature>
<dbReference type="Pfam" id="PF03031">
    <property type="entry name" value="NIF"/>
    <property type="match status" value="1"/>
</dbReference>
<evidence type="ECO:0000256" key="6">
    <source>
        <dbReference type="ARBA" id="ARBA00022723"/>
    </source>
</evidence>
<feature type="compositionally biased region" description="Polar residues" evidence="15">
    <location>
        <begin position="387"/>
        <end position="397"/>
    </location>
</feature>
<dbReference type="InterPro" id="IPR023214">
    <property type="entry name" value="HAD_sf"/>
</dbReference>
<reference evidence="18" key="2">
    <citation type="submission" date="2023-04" db="EMBL/GenBank/DDBJ databases">
        <authorList>
            <person name="Bruccoleri R.E."/>
            <person name="Oakeley E.J."/>
            <person name="Faust A.-M."/>
            <person name="Dessus-Babus S."/>
            <person name="Altorfer M."/>
            <person name="Burckhardt D."/>
            <person name="Oertli M."/>
            <person name="Naumann U."/>
            <person name="Petersen F."/>
            <person name="Wong J."/>
        </authorList>
    </citation>
    <scope>NUCLEOTIDE SEQUENCE</scope>
    <source>
        <strain evidence="18">GSM-AAB239-AS_SAM_17_03QT</strain>
        <tissue evidence="18">Leaf</tissue>
    </source>
</reference>
<dbReference type="Gene3D" id="3.40.50.1000">
    <property type="entry name" value="HAD superfamily/HAD-like"/>
    <property type="match status" value="1"/>
</dbReference>
<dbReference type="CDD" id="cd17729">
    <property type="entry name" value="BRCT_CTDP1"/>
    <property type="match status" value="1"/>
</dbReference>
<evidence type="ECO:0000256" key="9">
    <source>
        <dbReference type="ARBA" id="ARBA00023015"/>
    </source>
</evidence>
<feature type="region of interest" description="Disordered" evidence="15">
    <location>
        <begin position="1"/>
        <end position="25"/>
    </location>
</feature>
<dbReference type="InterPro" id="IPR039189">
    <property type="entry name" value="Fcp1"/>
</dbReference>
<comment type="catalytic activity">
    <reaction evidence="12">
        <text>O-phospho-L-seryl-[protein] + H2O = L-seryl-[protein] + phosphate</text>
        <dbReference type="Rhea" id="RHEA:20629"/>
        <dbReference type="Rhea" id="RHEA-COMP:9863"/>
        <dbReference type="Rhea" id="RHEA-COMP:11604"/>
        <dbReference type="ChEBI" id="CHEBI:15377"/>
        <dbReference type="ChEBI" id="CHEBI:29999"/>
        <dbReference type="ChEBI" id="CHEBI:43474"/>
        <dbReference type="ChEBI" id="CHEBI:83421"/>
        <dbReference type="EC" id="3.1.3.16"/>
    </reaction>
</comment>
<name>A0AAX6GZ69_IRIPA</name>
<accession>A0AAX6GZ69</accession>
<evidence type="ECO:0000256" key="4">
    <source>
        <dbReference type="ARBA" id="ARBA00013081"/>
    </source>
</evidence>
<dbReference type="EMBL" id="JANAVB010014798">
    <property type="protein sequence ID" value="KAJ6833608.1"/>
    <property type="molecule type" value="Genomic_DNA"/>
</dbReference>
<dbReference type="GO" id="GO:0009651">
    <property type="term" value="P:response to salt stress"/>
    <property type="evidence" value="ECO:0007669"/>
    <property type="project" value="UniProtKB-ARBA"/>
</dbReference>
<comment type="caution">
    <text evidence="18">The sequence shown here is derived from an EMBL/GenBank/DDBJ whole genome shotgun (WGS) entry which is preliminary data.</text>
</comment>
<dbReference type="SMART" id="SM00577">
    <property type="entry name" value="CPDc"/>
    <property type="match status" value="1"/>
</dbReference>
<dbReference type="InterPro" id="IPR001357">
    <property type="entry name" value="BRCT_dom"/>
</dbReference>